<dbReference type="Pfam" id="PF04185">
    <property type="entry name" value="Phosphoesterase"/>
    <property type="match status" value="1"/>
</dbReference>
<dbReference type="STRING" id="4577.A0A1D6LC44"/>
<accession>A0A1D6LC44</accession>
<name>A0A1D6LC44_MAIZE</name>
<organism evidence="2">
    <name type="scientific">Zea mays</name>
    <name type="common">Maize</name>
    <dbReference type="NCBI Taxonomy" id="4577"/>
    <lineage>
        <taxon>Eukaryota</taxon>
        <taxon>Viridiplantae</taxon>
        <taxon>Streptophyta</taxon>
        <taxon>Embryophyta</taxon>
        <taxon>Tracheophyta</taxon>
        <taxon>Spermatophyta</taxon>
        <taxon>Magnoliopsida</taxon>
        <taxon>Liliopsida</taxon>
        <taxon>Poales</taxon>
        <taxon>Poaceae</taxon>
        <taxon>PACMAD clade</taxon>
        <taxon>Panicoideae</taxon>
        <taxon>Andropogonodae</taxon>
        <taxon>Andropogoneae</taxon>
        <taxon>Tripsacinae</taxon>
        <taxon>Zea</taxon>
    </lineage>
</organism>
<evidence type="ECO:0000256" key="1">
    <source>
        <dbReference type="ARBA" id="ARBA00022801"/>
    </source>
</evidence>
<dbReference type="Gene3D" id="3.40.720.10">
    <property type="entry name" value="Alkaline Phosphatase, subunit A"/>
    <property type="match status" value="2"/>
</dbReference>
<dbReference type="InParanoid" id="A0A1D6LC44"/>
<dbReference type="GO" id="GO:0016788">
    <property type="term" value="F:hydrolase activity, acting on ester bonds"/>
    <property type="evidence" value="ECO:0007669"/>
    <property type="project" value="InterPro"/>
</dbReference>
<dbReference type="PANTHER" id="PTHR31956">
    <property type="entry name" value="NON-SPECIFIC PHOSPHOLIPASE C4-RELATED"/>
    <property type="match status" value="1"/>
</dbReference>
<dbReference type="EMBL" id="CM007647">
    <property type="protein sequence ID" value="ONM11661.1"/>
    <property type="molecule type" value="Genomic_DNA"/>
</dbReference>
<dbReference type="ExpressionAtlas" id="A0A1D6LC44">
    <property type="expression patterns" value="baseline and differential"/>
</dbReference>
<dbReference type="AlphaFoldDB" id="A0A1D6LC44"/>
<dbReference type="SMR" id="A0A1D6LC44"/>
<reference evidence="2" key="1">
    <citation type="submission" date="2015-12" db="EMBL/GenBank/DDBJ databases">
        <title>Update maize B73 reference genome by single molecule sequencing technologies.</title>
        <authorList>
            <consortium name="Maize Genome Sequencing Project"/>
            <person name="Ware D."/>
        </authorList>
    </citation>
    <scope>NUCLEOTIDE SEQUENCE [LARGE SCALE GENOMIC DNA]</scope>
    <source>
        <tissue evidence="2">Seedling</tissue>
    </source>
</reference>
<proteinExistence type="predicted"/>
<keyword evidence="1" id="KW-0378">Hydrolase</keyword>
<protein>
    <submittedName>
        <fullName evidence="2">Non-specific phospholipase C4</fullName>
    </submittedName>
</protein>
<evidence type="ECO:0000313" key="2">
    <source>
        <dbReference type="EMBL" id="ONM11661.1"/>
    </source>
</evidence>
<dbReference type="InterPro" id="IPR017850">
    <property type="entry name" value="Alkaline_phosphatase_core_sf"/>
</dbReference>
<dbReference type="FunFam" id="3.40.720.10:FF:000231">
    <property type="entry name" value="Non-specific phospholipase C4"/>
    <property type="match status" value="1"/>
</dbReference>
<gene>
    <name evidence="2" type="ORF">ZEAMMB73_Zm00001d034875</name>
</gene>
<dbReference type="InterPro" id="IPR007312">
    <property type="entry name" value="Phosphoesterase"/>
</dbReference>
<dbReference type="GO" id="GO:0006796">
    <property type="term" value="P:phosphate-containing compound metabolic process"/>
    <property type="evidence" value="ECO:0007669"/>
    <property type="project" value="UniProtKB-ARBA"/>
</dbReference>
<dbReference type="FunFam" id="3.40.720.10:FF:000028">
    <property type="entry name" value="Non-specific phospholipase C1"/>
    <property type="match status" value="1"/>
</dbReference>
<sequence>MAAAEPVPVPVPAAAAGTNNKIKTVVVLVQENRSFDHMLGWMKSLNPDIDGVTGAETNHVDASDPASHAVRFSDGAEYVDPDPGHSMQAIYEQVYGTPFVDAATTPATPPGVAPSMSGFAQQAEKERPGMSATVMSGFRPDAVPVYRDLVREFAVCDRWFASNPASTQPNRLFVHSATSHGLVSNDSRALVAGLPQRTIFDALHDEGLSFGVYYQYPPSTLFYRSLRQLKYAASFHAFDLHFARHCREGRLPSYVVVEQRYFDLRFLPGNDDHPSHDVAEGQRFVKEVYEALRSGPQWPQTLLVVTYDEHGGFYDHVPTPAGAGVVPSPDGIVSAKPFSFAFDRLGVRVPALLVIGTDRHGTVDAVHAVTLPEPVKLRRTAAAEHAPLSEFQEELVQLAAVLNGDHTKESYPQGLVEGMTVAEAARYCVDAFKAFLDECEKCKDRGGEDGSHIPTVKPTTTGKEKDKSKSSFASKSLSCLPCCVRPSSS</sequence>
<dbReference type="PANTHER" id="PTHR31956:SF28">
    <property type="entry name" value="NON-SPECIFIC PHOSPHOLIPASE C4-RELATED"/>
    <property type="match status" value="1"/>
</dbReference>
<dbReference type="OMA" id="IKDIYPF"/>
<dbReference type="FunCoup" id="A0A1D6LC44">
    <property type="interactions" value="22"/>
</dbReference>